<gene>
    <name evidence="1" type="ORF">MNY70_09720</name>
</gene>
<keyword evidence="2" id="KW-1185">Reference proteome</keyword>
<organism evidence="1 2">
    <name type="scientific">Moellerella wisconsensis</name>
    <dbReference type="NCBI Taxonomy" id="158849"/>
    <lineage>
        <taxon>Bacteria</taxon>
        <taxon>Pseudomonadati</taxon>
        <taxon>Pseudomonadota</taxon>
        <taxon>Gammaproteobacteria</taxon>
        <taxon>Enterobacterales</taxon>
        <taxon>Morganellaceae</taxon>
        <taxon>Moellerella</taxon>
    </lineage>
</organism>
<name>A0ACD3Y3V3_9GAMM</name>
<protein>
    <submittedName>
        <fullName evidence="1">Uncharacterized protein</fullName>
    </submittedName>
</protein>
<sequence>MIDKIISTLDNSANLLTCAIVFTTACIATYKARHERKKYKIKTSRVENFSLLMCSLICAAIAITCIVNIAIRSGALGIGLSMIIAYAVVVNAVYIVFGKLEQLDINDNKAGAVTKPKKNKGKKKR</sequence>
<evidence type="ECO:0000313" key="1">
    <source>
        <dbReference type="EMBL" id="UNH37797.1"/>
    </source>
</evidence>
<proteinExistence type="predicted"/>
<reference evidence="1" key="1">
    <citation type="submission" date="2022-03" db="EMBL/GenBank/DDBJ databases">
        <title>ESBL-producing Moellerella wisconsensis and Escherichia marmotae isolated from wild game meat.</title>
        <authorList>
            <person name="Biggel M."/>
        </authorList>
    </citation>
    <scope>NUCLEOTIDE SEQUENCE</scope>
    <source>
        <strain evidence="1">W1</strain>
    </source>
</reference>
<evidence type="ECO:0000313" key="2">
    <source>
        <dbReference type="Proteomes" id="UP000829420"/>
    </source>
</evidence>
<dbReference type="Proteomes" id="UP000829420">
    <property type="component" value="Chromosome"/>
</dbReference>
<accession>A0ACD3Y3V3</accession>
<dbReference type="EMBL" id="CP093255">
    <property type="protein sequence ID" value="UNH37797.1"/>
    <property type="molecule type" value="Genomic_DNA"/>
</dbReference>